<protein>
    <submittedName>
        <fullName evidence="2">Unannotated protein</fullName>
    </submittedName>
</protein>
<name>A0A6J6E8R9_9ZZZZ</name>
<reference evidence="2" key="1">
    <citation type="submission" date="2020-05" db="EMBL/GenBank/DDBJ databases">
        <authorList>
            <person name="Chiriac C."/>
            <person name="Salcher M."/>
            <person name="Ghai R."/>
            <person name="Kavagutti S V."/>
        </authorList>
    </citation>
    <scope>NUCLEOTIDE SEQUENCE</scope>
</reference>
<evidence type="ECO:0000313" key="2">
    <source>
        <dbReference type="EMBL" id="CAB4571665.1"/>
    </source>
</evidence>
<evidence type="ECO:0000256" key="1">
    <source>
        <dbReference type="SAM" id="MobiDB-lite"/>
    </source>
</evidence>
<gene>
    <name evidence="2" type="ORF">UFOPK1684_00761</name>
</gene>
<proteinExistence type="predicted"/>
<dbReference type="Pfam" id="PF18986">
    <property type="entry name" value="DUF5719"/>
    <property type="match status" value="1"/>
</dbReference>
<dbReference type="InterPro" id="IPR043777">
    <property type="entry name" value="DUF5719"/>
</dbReference>
<accession>A0A6J6E8R9</accession>
<dbReference type="AlphaFoldDB" id="A0A6J6E8R9"/>
<sequence length="406" mass="40916">MGPAIAFSGQDSSPVGYGEPTDVAVGSAVETSRIAQSDLQDAFSLDNAVVPTPPTILTQPAEAGLLAGASYQQLDNINVRGLALQECQEARAETWLVGGDTTTGRQGVLSLSNPGAVPATVNVDVWGQSGPISSPLGQGILVQPGAQRVITLAGLAPNEARPVLRVTSSGTGIVAALHTSIVRGLDADGLSVITGQAPPSEVRVIPGLYGPPSEIIGPIRGKEGFTDVGGALRVLSPDGPASVTITVVRPGQSDITTTLELEGGQVGDLSLDELGSGDYGLVLESSAPIVAGVRNSVGTDARTDTSWVGSSYAIEGDTVIAVPAIGEIRLSVVNPGQTDVQISLDGSSSTVPAGGILARPLSGGTSSLSSDGPVYAVLSFRGDSVIGNLQALPAPKPQDPVAMTVR</sequence>
<feature type="region of interest" description="Disordered" evidence="1">
    <location>
        <begin position="1"/>
        <end position="20"/>
    </location>
</feature>
<dbReference type="EMBL" id="CAEZTM010000029">
    <property type="protein sequence ID" value="CAB4571665.1"/>
    <property type="molecule type" value="Genomic_DNA"/>
</dbReference>
<organism evidence="2">
    <name type="scientific">freshwater metagenome</name>
    <dbReference type="NCBI Taxonomy" id="449393"/>
    <lineage>
        <taxon>unclassified sequences</taxon>
        <taxon>metagenomes</taxon>
        <taxon>ecological metagenomes</taxon>
    </lineage>
</organism>